<feature type="chain" id="PRO_5034886328" evidence="5">
    <location>
        <begin position="21"/>
        <end position="878"/>
    </location>
</feature>
<dbReference type="InterPro" id="IPR042235">
    <property type="entry name" value="ZP-C_dom"/>
</dbReference>
<gene>
    <name evidence="8" type="primary">LOC110989228</name>
</gene>
<feature type="signal peptide" evidence="5">
    <location>
        <begin position="1"/>
        <end position="20"/>
    </location>
</feature>
<feature type="domain" description="ZP" evidence="6">
    <location>
        <begin position="530"/>
        <end position="786"/>
    </location>
</feature>
<keyword evidence="4" id="KW-1133">Transmembrane helix</keyword>
<keyword evidence="4" id="KW-0472">Membrane</keyword>
<dbReference type="OMA" id="YINVVDP"/>
<keyword evidence="4" id="KW-0812">Transmembrane</keyword>
<keyword evidence="7" id="KW-1185">Reference proteome</keyword>
<evidence type="ECO:0000256" key="1">
    <source>
        <dbReference type="ARBA" id="ARBA00022729"/>
    </source>
</evidence>
<dbReference type="Pfam" id="PF23344">
    <property type="entry name" value="ZP-N"/>
    <property type="match status" value="1"/>
</dbReference>
<dbReference type="PANTHER" id="PTHR14002">
    <property type="entry name" value="ENDOGLIN/TGF-BETA RECEPTOR TYPE III"/>
    <property type="match status" value="1"/>
</dbReference>
<dbReference type="Pfam" id="PF00100">
    <property type="entry name" value="Zona_pellucida"/>
    <property type="match status" value="1"/>
</dbReference>
<dbReference type="InterPro" id="IPR055356">
    <property type="entry name" value="ZP-N"/>
</dbReference>
<organism evidence="7 8">
    <name type="scientific">Acanthaster planci</name>
    <name type="common">Crown-of-thorns starfish</name>
    <dbReference type="NCBI Taxonomy" id="133434"/>
    <lineage>
        <taxon>Eukaryota</taxon>
        <taxon>Metazoa</taxon>
        <taxon>Echinodermata</taxon>
        <taxon>Eleutherozoa</taxon>
        <taxon>Asterozoa</taxon>
        <taxon>Asteroidea</taxon>
        <taxon>Valvatacea</taxon>
        <taxon>Valvatida</taxon>
        <taxon>Acanthasteridae</taxon>
        <taxon>Acanthaster</taxon>
    </lineage>
</organism>
<evidence type="ECO:0000313" key="7">
    <source>
        <dbReference type="Proteomes" id="UP000694845"/>
    </source>
</evidence>
<dbReference type="KEGG" id="aplc:110989228"/>
<feature type="region of interest" description="Disordered" evidence="3">
    <location>
        <begin position="803"/>
        <end position="831"/>
    </location>
</feature>
<evidence type="ECO:0000313" key="8">
    <source>
        <dbReference type="RefSeq" id="XP_022109156.1"/>
    </source>
</evidence>
<dbReference type="RefSeq" id="XP_022109156.1">
    <property type="nucleotide sequence ID" value="XM_022253464.1"/>
</dbReference>
<evidence type="ECO:0000256" key="4">
    <source>
        <dbReference type="SAM" id="Phobius"/>
    </source>
</evidence>
<dbReference type="Gene3D" id="2.60.40.3210">
    <property type="entry name" value="Zona pellucida, ZP-N domain"/>
    <property type="match status" value="1"/>
</dbReference>
<dbReference type="OrthoDB" id="10063988at2759"/>
<dbReference type="AlphaFoldDB" id="A0A8B7ZZZ5"/>
<dbReference type="InterPro" id="IPR001507">
    <property type="entry name" value="ZP_dom"/>
</dbReference>
<keyword evidence="1 5" id="KW-0732">Signal</keyword>
<accession>A0A8B7ZZZ5</accession>
<sequence>MASMKCLQLLIIGLIGASWASQGHYEGGTVTWRADPLHPQNVDVTVQLNFKHSYTNGYLHEPCTETAIQTREVLSTEGSFRVDDEKVSWARYVCTAYDEVDNWSIGSYTFTHTMRPGQTSVEFNYEECCWLTEVKNNGQKVSQGRGWNLASTVDIAPRPDNGAVNNPPMAASIPVFKINKGCRSALYIPAWDNDADVVKCRWTDPDKNECNNQDGDACGPLYVDARRRKPGAELEQDTCKLIFHPKNPKGRYAMSVMIEDFAPSDLTTPLSKIPLQFLVSVEPRSGTCRKPVMLDVHGACVTIPAGRLMQRPITARSSSPNFRIVSIDTIKPVGITVSPVTRVEGSETDFYVMLSWTPSIGQIGRHVICYKAEEEGRFYSDMACIYINVVDPEVYEPLYVMKSLSMPAEGSETAEREFAVQFNRQVSRPDKPAYISILDAEDEAIFTIDTSSETDVTFEGNSLTFSLPLDVVLQSGSTYRLRVEAQAVKPTERCGSASSVDEWSFTWIGRKLPGEIEETAVVRQHPSSADCRSNFMQVFVSKALVGNIDPSTMYLNDPTCTGREYNVTHYVIGTSYNMCQTSMQEASEAGLVSFENSVFIPPQPYTPESEITRDHFIEIHMSCRLLRDAVGYLAFDPNVTTIVYYEEGFGNFDFSFTMFEDSYFTTPTSRYSYPQIVQLDQPVYFEARINCDPEEQCEGDVMIDSCWATPTTNPFDVKRYAFIKNGCAKDDTVQFLPSPSSDRKRFSVHSFAFLGEHIHGPVYVHCKMSKCSPAGDSQCEVNCDEQIDVIDDGIDNSLVRRSRRDVADQTPQQTEHIATRRLNPDHDSATPGGNSFMGVNADVVEIALLGGVIFLLLILIGVQCMKQDVAGTKTTDSV</sequence>
<reference evidence="8" key="1">
    <citation type="submission" date="2025-08" db="UniProtKB">
        <authorList>
            <consortium name="RefSeq"/>
        </authorList>
    </citation>
    <scope>IDENTIFICATION</scope>
</reference>
<evidence type="ECO:0000256" key="5">
    <source>
        <dbReference type="SAM" id="SignalP"/>
    </source>
</evidence>
<evidence type="ECO:0000256" key="2">
    <source>
        <dbReference type="ARBA" id="ARBA00023157"/>
    </source>
</evidence>
<dbReference type="SMART" id="SM00241">
    <property type="entry name" value="ZP"/>
    <property type="match status" value="1"/>
</dbReference>
<dbReference type="Gene3D" id="2.60.40.4100">
    <property type="entry name" value="Zona pellucida, ZP-C domain"/>
    <property type="match status" value="1"/>
</dbReference>
<keyword evidence="2" id="KW-1015">Disulfide bond</keyword>
<dbReference type="InterPro" id="IPR055355">
    <property type="entry name" value="ZP-C"/>
</dbReference>
<evidence type="ECO:0000259" key="6">
    <source>
        <dbReference type="PROSITE" id="PS51034"/>
    </source>
</evidence>
<dbReference type="GeneID" id="110989228"/>
<dbReference type="Proteomes" id="UP000694845">
    <property type="component" value="Unplaced"/>
</dbReference>
<dbReference type="PANTHER" id="PTHR14002:SF43">
    <property type="entry name" value="DELTA-LIKE PROTEIN"/>
    <property type="match status" value="1"/>
</dbReference>
<evidence type="ECO:0000256" key="3">
    <source>
        <dbReference type="SAM" id="MobiDB-lite"/>
    </source>
</evidence>
<name>A0A8B7ZZZ5_ACAPL</name>
<feature type="transmembrane region" description="Helical" evidence="4">
    <location>
        <begin position="846"/>
        <end position="865"/>
    </location>
</feature>
<dbReference type="PROSITE" id="PS51034">
    <property type="entry name" value="ZP_2"/>
    <property type="match status" value="1"/>
</dbReference>
<protein>
    <submittedName>
        <fullName evidence="8">Uncharacterized protein LOC110989228</fullName>
    </submittedName>
</protein>
<proteinExistence type="predicted"/>